<dbReference type="AlphaFoldDB" id="A0A4S4DN05"/>
<proteinExistence type="predicted"/>
<comment type="caution">
    <text evidence="2">The sequence shown here is derived from an EMBL/GenBank/DDBJ whole genome shotgun (WGS) entry which is preliminary data.</text>
</comment>
<keyword evidence="1" id="KW-0732">Signal</keyword>
<feature type="chain" id="PRO_5020321496" evidence="1">
    <location>
        <begin position="35"/>
        <end position="676"/>
    </location>
</feature>
<reference evidence="2 3" key="1">
    <citation type="journal article" date="2018" name="Proc. Natl. Acad. Sci. U.S.A.">
        <title>Draft genome sequence of Camellia sinensis var. sinensis provides insights into the evolution of the tea genome and tea quality.</title>
        <authorList>
            <person name="Wei C."/>
            <person name="Yang H."/>
            <person name="Wang S."/>
            <person name="Zhao J."/>
            <person name="Liu C."/>
            <person name="Gao L."/>
            <person name="Xia E."/>
            <person name="Lu Y."/>
            <person name="Tai Y."/>
            <person name="She G."/>
            <person name="Sun J."/>
            <person name="Cao H."/>
            <person name="Tong W."/>
            <person name="Gao Q."/>
            <person name="Li Y."/>
            <person name="Deng W."/>
            <person name="Jiang X."/>
            <person name="Wang W."/>
            <person name="Chen Q."/>
            <person name="Zhang S."/>
            <person name="Li H."/>
            <person name="Wu J."/>
            <person name="Wang P."/>
            <person name="Li P."/>
            <person name="Shi C."/>
            <person name="Zheng F."/>
            <person name="Jian J."/>
            <person name="Huang B."/>
            <person name="Shan D."/>
            <person name="Shi M."/>
            <person name="Fang C."/>
            <person name="Yue Y."/>
            <person name="Li F."/>
            <person name="Li D."/>
            <person name="Wei S."/>
            <person name="Han B."/>
            <person name="Jiang C."/>
            <person name="Yin Y."/>
            <person name="Xia T."/>
            <person name="Zhang Z."/>
            <person name="Bennetzen J.L."/>
            <person name="Zhao S."/>
            <person name="Wan X."/>
        </authorList>
    </citation>
    <scope>NUCLEOTIDE SEQUENCE [LARGE SCALE GENOMIC DNA]</scope>
    <source>
        <strain evidence="3">cv. Shuchazao</strain>
        <tissue evidence="2">Leaf</tissue>
    </source>
</reference>
<gene>
    <name evidence="2" type="ORF">TEA_014972</name>
</gene>
<name>A0A4S4DN05_CAMSN</name>
<accession>A0A4S4DN05</accession>
<feature type="signal peptide" evidence="1">
    <location>
        <begin position="1"/>
        <end position="34"/>
    </location>
</feature>
<sequence length="676" mass="72779">MPCHGLGKQHAMPRPWQACHASALASSMPCLVLAHQDAMPQPWPAACHAPCPSLGQQHDMPAAGQAKALASSIPCQLLALGQHHAMPMPWPTAYLATALSSSMACHATALASSMACLATALAISMPCHGLDQQHGMPCPWLTVYHDTALASMPCPSVEACCEKYVPQKLPVGFVICIRVGRIPACVVNSTGVFLHVPRVIAFRLSSTRLQASCPCFPSGRCLGKSVSLGANRCLLSLSKCFRVFVGLLSPAGCDSFRAAANSTGAFLFIIREIPIVACALLVDAPCENLCPSVGGHLVGFDLPTSKLPALPQWKLPCEKHVPRVIAILLALTCERVVYAFQVEACCKKYVLRKFCILPLLLAVALTGACLASLNVLARSSDFLVLRGVIRFGRLVRSVRRGALPALSLVENVLAKSYVPRLVAVRFALTCLRVACALLVEAPCENVCPLVGSHPVGFDMPTSYYANRCLLGFSKCSRSSGFLVVQGVIRFGRELLWCIPLRLCFGAKSCLLPCVGSCVAYLKKRNSVRIMCLYSSHHLVALGEPRSTSRVPCCPLTLSCWWHSPRAVMLMLSDSEPCAGTRGLRPPFSRQALVARCGLLPRLPLTVPALSVGLMHWILGWVDRSASGVPRSSRPFCRRCTPGLNWPGRASGAVTLKKLECSKQAYTLDTLAWDNII</sequence>
<dbReference type="EMBL" id="SDRB02010786">
    <property type="protein sequence ID" value="THG04349.1"/>
    <property type="molecule type" value="Genomic_DNA"/>
</dbReference>
<keyword evidence="3" id="KW-1185">Reference proteome</keyword>
<dbReference type="Proteomes" id="UP000306102">
    <property type="component" value="Unassembled WGS sequence"/>
</dbReference>
<protein>
    <submittedName>
        <fullName evidence="2">Uncharacterized protein</fullName>
    </submittedName>
</protein>
<evidence type="ECO:0000256" key="1">
    <source>
        <dbReference type="SAM" id="SignalP"/>
    </source>
</evidence>
<evidence type="ECO:0000313" key="3">
    <source>
        <dbReference type="Proteomes" id="UP000306102"/>
    </source>
</evidence>
<organism evidence="2 3">
    <name type="scientific">Camellia sinensis var. sinensis</name>
    <name type="common">China tea</name>
    <dbReference type="NCBI Taxonomy" id="542762"/>
    <lineage>
        <taxon>Eukaryota</taxon>
        <taxon>Viridiplantae</taxon>
        <taxon>Streptophyta</taxon>
        <taxon>Embryophyta</taxon>
        <taxon>Tracheophyta</taxon>
        <taxon>Spermatophyta</taxon>
        <taxon>Magnoliopsida</taxon>
        <taxon>eudicotyledons</taxon>
        <taxon>Gunneridae</taxon>
        <taxon>Pentapetalae</taxon>
        <taxon>asterids</taxon>
        <taxon>Ericales</taxon>
        <taxon>Theaceae</taxon>
        <taxon>Camellia</taxon>
    </lineage>
</organism>
<evidence type="ECO:0000313" key="2">
    <source>
        <dbReference type="EMBL" id="THG04349.1"/>
    </source>
</evidence>